<reference evidence="4 5" key="1">
    <citation type="submission" date="2019-11" db="EMBL/GenBank/DDBJ databases">
        <title>Draft genome of Amycolatopsis RM579.</title>
        <authorList>
            <person name="Duangmal K."/>
            <person name="Mingma R."/>
        </authorList>
    </citation>
    <scope>NUCLEOTIDE SEQUENCE [LARGE SCALE GENOMIC DNA]</scope>
    <source>
        <strain evidence="4 5">RM579</strain>
    </source>
</reference>
<dbReference type="GO" id="GO:0005829">
    <property type="term" value="C:cytosol"/>
    <property type="evidence" value="ECO:0007669"/>
    <property type="project" value="TreeGrafter"/>
</dbReference>
<comment type="caution">
    <text evidence="4">The sequence shown here is derived from an EMBL/GenBank/DDBJ whole genome shotgun (WGS) entry which is preliminary data.</text>
</comment>
<dbReference type="GO" id="GO:0017168">
    <property type="term" value="F:5-oxoprolinase (ATP-hydrolyzing) activity"/>
    <property type="evidence" value="ECO:0007669"/>
    <property type="project" value="TreeGrafter"/>
</dbReference>
<dbReference type="Proteomes" id="UP000440096">
    <property type="component" value="Unassembled WGS sequence"/>
</dbReference>
<organism evidence="4 5">
    <name type="scientific">Amycolatopsis pithecellobii</name>
    <dbReference type="NCBI Taxonomy" id="664692"/>
    <lineage>
        <taxon>Bacteria</taxon>
        <taxon>Bacillati</taxon>
        <taxon>Actinomycetota</taxon>
        <taxon>Actinomycetes</taxon>
        <taxon>Pseudonocardiales</taxon>
        <taxon>Pseudonocardiaceae</taxon>
        <taxon>Amycolatopsis</taxon>
    </lineage>
</organism>
<evidence type="ECO:0000259" key="2">
    <source>
        <dbReference type="Pfam" id="PF05378"/>
    </source>
</evidence>
<dbReference type="InterPro" id="IPR008040">
    <property type="entry name" value="Hydant_A_N"/>
</dbReference>
<dbReference type="Pfam" id="PF01968">
    <property type="entry name" value="Hydantoinase_A"/>
    <property type="match status" value="1"/>
</dbReference>
<proteinExistence type="predicted"/>
<feature type="domain" description="Hydantoinase A/oxoprolinase" evidence="1">
    <location>
        <begin position="214"/>
        <end position="501"/>
    </location>
</feature>
<dbReference type="SUPFAM" id="SSF53067">
    <property type="entry name" value="Actin-like ATPase domain"/>
    <property type="match status" value="1"/>
</dbReference>
<dbReference type="InterPro" id="IPR045079">
    <property type="entry name" value="Oxoprolinase-like"/>
</dbReference>
<dbReference type="InterPro" id="IPR002821">
    <property type="entry name" value="Hydantoinase_A"/>
</dbReference>
<accession>A0A6N7YU64</accession>
<keyword evidence="5" id="KW-1185">Reference proteome</keyword>
<dbReference type="Pfam" id="PF05378">
    <property type="entry name" value="Hydant_A_N"/>
    <property type="match status" value="1"/>
</dbReference>
<dbReference type="RefSeq" id="WP_312867991.1">
    <property type="nucleotide sequence ID" value="NZ_WMBA01000022.1"/>
</dbReference>
<dbReference type="InterPro" id="IPR043129">
    <property type="entry name" value="ATPase_NBD"/>
</dbReference>
<gene>
    <name evidence="4" type="ORF">GKO32_15995</name>
</gene>
<dbReference type="Gene3D" id="3.30.420.40">
    <property type="match status" value="1"/>
</dbReference>
<feature type="domain" description="Acetophenone carboxylase-like C-terminal" evidence="3">
    <location>
        <begin position="516"/>
        <end position="688"/>
    </location>
</feature>
<name>A0A6N7YU64_9PSEU</name>
<dbReference type="EMBL" id="WMBA01000022">
    <property type="protein sequence ID" value="MTD55468.1"/>
    <property type="molecule type" value="Genomic_DNA"/>
</dbReference>
<evidence type="ECO:0000313" key="4">
    <source>
        <dbReference type="EMBL" id="MTD55468.1"/>
    </source>
</evidence>
<evidence type="ECO:0000259" key="1">
    <source>
        <dbReference type="Pfam" id="PF01968"/>
    </source>
</evidence>
<dbReference type="PANTHER" id="PTHR11365:SF23">
    <property type="entry name" value="HYPOTHETICAL 5-OXOPROLINASE (EUROFUNG)-RELATED"/>
    <property type="match status" value="1"/>
</dbReference>
<dbReference type="GO" id="GO:0006749">
    <property type="term" value="P:glutathione metabolic process"/>
    <property type="evidence" value="ECO:0007669"/>
    <property type="project" value="TreeGrafter"/>
</dbReference>
<dbReference type="InterPro" id="IPR049517">
    <property type="entry name" value="ACX-like_C"/>
</dbReference>
<protein>
    <submittedName>
        <fullName evidence="4">Hydantoinase/oxoprolinase family protein</fullName>
    </submittedName>
</protein>
<evidence type="ECO:0000259" key="3">
    <source>
        <dbReference type="Pfam" id="PF19278"/>
    </source>
</evidence>
<feature type="domain" description="Hydantoinase/oxoprolinase N-terminal" evidence="2">
    <location>
        <begin position="5"/>
        <end position="192"/>
    </location>
</feature>
<dbReference type="AlphaFoldDB" id="A0A6N7YU64"/>
<dbReference type="PANTHER" id="PTHR11365">
    <property type="entry name" value="5-OXOPROLINASE RELATED"/>
    <property type="match status" value="1"/>
</dbReference>
<sequence>MSYVIGIDVGGTFTDAFATDEHGRVHSAKSPSTPPDFEQGVLSAVDELAAAAGLDTASLLGQTSHICHGTTATLNALVTGDVAEVGFLTTAGHADSIMIMNLEGRYAGRDSDYVKNMTRHTKPQPLVPRRRIREITERVDSGGQVVVPLGEDRARAAIAELIADGAEAFAVSLLWSFSNPAHELRLRELIHEQSPGAYVGLSSELSPRIREYPRNVTTIMGTQVGPRLRDYLVPLRARLDERGFAGSLLVMQGSGGAVTAEEAPDRAITTIGSVLTGGLVGCRNLGRQLGHENIISTDIGGTTFLVGMVVDGEPVKSTTTILNQYTISTPTVKVSTIGSGGGAIAWLDGGGNLRVGPRSAGARPGPACYGAGGTEPTVTDADVVLGIVNPDNFLGGRRRLDRALAEKAIRERIGEPLGLDVEDAAAAIYAIQNAQAADLVRNVVVNAGYDPRDFVVYSFGGAGPVHCVNYSRDLGAKAVVVPLGATAATFSAYGLASSDVVLSGEVSDPANFPVPAESVQRAFDGLEKELRDRMGGQRLPFETVEISREVDVRYSMQLSEVATPVAPGPVDDAAVTAVTDRFDTLYAQLYGAEAGFRAAGHQLITYRCYATGTLPVRPELPAARRGDGKPRPYGRRRAFLAHEDGWQDVDVYRYTDLRAGQEFCGPAVVEADTTTLAVPERTRATVDHLGNLVLSTASVSGKD</sequence>
<dbReference type="Pfam" id="PF19278">
    <property type="entry name" value="Hydant_A_C"/>
    <property type="match status" value="1"/>
</dbReference>
<evidence type="ECO:0000313" key="5">
    <source>
        <dbReference type="Proteomes" id="UP000440096"/>
    </source>
</evidence>